<evidence type="ECO:0000313" key="3">
    <source>
        <dbReference type="Proteomes" id="UP001596018"/>
    </source>
</evidence>
<gene>
    <name evidence="2" type="ORF">ACFPK0_03635</name>
</gene>
<dbReference type="SUPFAM" id="SSF53474">
    <property type="entry name" value="alpha/beta-Hydrolases"/>
    <property type="match status" value="1"/>
</dbReference>
<name>A0ABW0JTA5_9GAMM</name>
<comment type="caution">
    <text evidence="2">The sequence shown here is derived from an EMBL/GenBank/DDBJ whole genome shotgun (WGS) entry which is preliminary data.</text>
</comment>
<protein>
    <submittedName>
        <fullName evidence="2">Alpha/beta fold hydrolase</fullName>
    </submittedName>
</protein>
<feature type="domain" description="AB hydrolase-1" evidence="1">
    <location>
        <begin position="48"/>
        <end position="203"/>
    </location>
</feature>
<evidence type="ECO:0000313" key="2">
    <source>
        <dbReference type="EMBL" id="MFC5439105.1"/>
    </source>
</evidence>
<keyword evidence="3" id="KW-1185">Reference proteome</keyword>
<dbReference type="InterPro" id="IPR029058">
    <property type="entry name" value="AB_hydrolase_fold"/>
</dbReference>
<proteinExistence type="predicted"/>
<keyword evidence="2" id="KW-0378">Hydrolase</keyword>
<dbReference type="Gene3D" id="3.40.50.1820">
    <property type="entry name" value="alpha/beta hydrolase"/>
    <property type="match status" value="1"/>
</dbReference>
<dbReference type="Pfam" id="PF12697">
    <property type="entry name" value="Abhydrolase_6"/>
    <property type="match status" value="1"/>
</dbReference>
<sequence length="274" mass="30014">MTEQAFRFGRAGHLVGIAGLPSAASAQTGIIMLNAGLVHRIGPFRLHVAIARRLNACGYPTLRFDLSTLGDSAASDESLPRAQQVRADVAEAMDLLGKQAGCTRFVLIGLCSGAENAHLVACSDPRVAGAIFLDGFAYRTPGFLLRHYLPKLANPVRIWRFVHRRLRPSGRIAAPDFGVVVPPLAQVRAELADMLQRGLKLCFVYSGGTSEYFNHRRQFRECYGAVASHPGTTLEYFKAADHTYILEGDRRQLVDSIERWLLLNLPQITAASDA</sequence>
<reference evidence="3" key="1">
    <citation type="journal article" date="2019" name="Int. J. Syst. Evol. Microbiol.">
        <title>The Global Catalogue of Microorganisms (GCM) 10K type strain sequencing project: providing services to taxonomists for standard genome sequencing and annotation.</title>
        <authorList>
            <consortium name="The Broad Institute Genomics Platform"/>
            <consortium name="The Broad Institute Genome Sequencing Center for Infectious Disease"/>
            <person name="Wu L."/>
            <person name="Ma J."/>
        </authorList>
    </citation>
    <scope>NUCLEOTIDE SEQUENCE [LARGE SCALE GENOMIC DNA]</scope>
    <source>
        <strain evidence="3">KACC 12822</strain>
    </source>
</reference>
<dbReference type="InterPro" id="IPR000073">
    <property type="entry name" value="AB_hydrolase_1"/>
</dbReference>
<dbReference type="EMBL" id="JBHSMM010000001">
    <property type="protein sequence ID" value="MFC5439105.1"/>
    <property type="molecule type" value="Genomic_DNA"/>
</dbReference>
<evidence type="ECO:0000259" key="1">
    <source>
        <dbReference type="Pfam" id="PF12697"/>
    </source>
</evidence>
<dbReference type="Proteomes" id="UP001596018">
    <property type="component" value="Unassembled WGS sequence"/>
</dbReference>
<accession>A0ABW0JTA5</accession>
<dbReference type="GO" id="GO:0016787">
    <property type="term" value="F:hydrolase activity"/>
    <property type="evidence" value="ECO:0007669"/>
    <property type="project" value="UniProtKB-KW"/>
</dbReference>
<organism evidence="2 3">
    <name type="scientific">Rhodanobacter ginsenosidimutans</name>
    <dbReference type="NCBI Taxonomy" id="490571"/>
    <lineage>
        <taxon>Bacteria</taxon>
        <taxon>Pseudomonadati</taxon>
        <taxon>Pseudomonadota</taxon>
        <taxon>Gammaproteobacteria</taxon>
        <taxon>Lysobacterales</taxon>
        <taxon>Rhodanobacteraceae</taxon>
        <taxon>Rhodanobacter</taxon>
    </lineage>
</organism>
<dbReference type="RefSeq" id="WP_377338431.1">
    <property type="nucleotide sequence ID" value="NZ_JALBWS010000015.1"/>
</dbReference>